<dbReference type="InterPro" id="IPR015421">
    <property type="entry name" value="PyrdxlP-dep_Trfase_major"/>
</dbReference>
<proteinExistence type="predicted"/>
<evidence type="ECO:0000256" key="1">
    <source>
        <dbReference type="ARBA" id="ARBA00001933"/>
    </source>
</evidence>
<keyword evidence="4" id="KW-0663">Pyridoxal phosphate</keyword>
<dbReference type="GO" id="GO:0008483">
    <property type="term" value="F:transaminase activity"/>
    <property type="evidence" value="ECO:0007669"/>
    <property type="project" value="UniProtKB-KW"/>
</dbReference>
<comment type="caution">
    <text evidence="6">The sequence shown here is derived from an EMBL/GenBank/DDBJ whole genome shotgun (WGS) entry which is preliminary data.</text>
</comment>
<organism evidence="6 7">
    <name type="scientific">Streptomyces hainanensis</name>
    <dbReference type="NCBI Taxonomy" id="402648"/>
    <lineage>
        <taxon>Bacteria</taxon>
        <taxon>Bacillati</taxon>
        <taxon>Actinomycetota</taxon>
        <taxon>Actinomycetes</taxon>
        <taxon>Kitasatosporales</taxon>
        <taxon>Streptomycetaceae</taxon>
        <taxon>Streptomyces</taxon>
    </lineage>
</organism>
<dbReference type="Pfam" id="PF00155">
    <property type="entry name" value="Aminotran_1_2"/>
    <property type="match status" value="1"/>
</dbReference>
<dbReference type="EMBL" id="SMKI01000014">
    <property type="protein sequence ID" value="TDC79571.1"/>
    <property type="molecule type" value="Genomic_DNA"/>
</dbReference>
<reference evidence="6 7" key="1">
    <citation type="submission" date="2019-03" db="EMBL/GenBank/DDBJ databases">
        <title>Draft genome sequences of novel Actinobacteria.</title>
        <authorList>
            <person name="Sahin N."/>
            <person name="Ay H."/>
            <person name="Saygin H."/>
        </authorList>
    </citation>
    <scope>NUCLEOTIDE SEQUENCE [LARGE SCALE GENOMIC DNA]</scope>
    <source>
        <strain evidence="6 7">DSM 41900</strain>
    </source>
</reference>
<accession>A0A4R4TNI9</accession>
<keyword evidence="2 6" id="KW-0032">Aminotransferase</keyword>
<dbReference type="Proteomes" id="UP000295345">
    <property type="component" value="Unassembled WGS sequence"/>
</dbReference>
<dbReference type="InterPro" id="IPR015424">
    <property type="entry name" value="PyrdxlP-dep_Trfase"/>
</dbReference>
<evidence type="ECO:0000313" key="7">
    <source>
        <dbReference type="Proteomes" id="UP000295345"/>
    </source>
</evidence>
<dbReference type="GO" id="GO:1901605">
    <property type="term" value="P:alpha-amino acid metabolic process"/>
    <property type="evidence" value="ECO:0007669"/>
    <property type="project" value="TreeGrafter"/>
</dbReference>
<dbReference type="InterPro" id="IPR004839">
    <property type="entry name" value="Aminotransferase_I/II_large"/>
</dbReference>
<gene>
    <name evidence="6" type="ORF">E1283_02480</name>
</gene>
<keyword evidence="3 6" id="KW-0808">Transferase</keyword>
<feature type="domain" description="Aminotransferase class I/classII large" evidence="5">
    <location>
        <begin position="75"/>
        <end position="421"/>
    </location>
</feature>
<evidence type="ECO:0000259" key="5">
    <source>
        <dbReference type="Pfam" id="PF00155"/>
    </source>
</evidence>
<dbReference type="InterPro" id="IPR015422">
    <property type="entry name" value="PyrdxlP-dep_Trfase_small"/>
</dbReference>
<dbReference type="AlphaFoldDB" id="A0A4R4TNI9"/>
<dbReference type="Gene3D" id="3.90.1150.10">
    <property type="entry name" value="Aspartate Aminotransferase, domain 1"/>
    <property type="match status" value="1"/>
</dbReference>
<comment type="cofactor">
    <cofactor evidence="1">
        <name>pyridoxal 5'-phosphate</name>
        <dbReference type="ChEBI" id="CHEBI:597326"/>
    </cofactor>
</comment>
<dbReference type="RefSeq" id="WP_132816075.1">
    <property type="nucleotide sequence ID" value="NZ_SMKI01000014.1"/>
</dbReference>
<evidence type="ECO:0000256" key="2">
    <source>
        <dbReference type="ARBA" id="ARBA00022576"/>
    </source>
</evidence>
<dbReference type="CDD" id="cd00609">
    <property type="entry name" value="AAT_like"/>
    <property type="match status" value="1"/>
</dbReference>
<evidence type="ECO:0000256" key="4">
    <source>
        <dbReference type="ARBA" id="ARBA00022898"/>
    </source>
</evidence>
<dbReference type="PANTHER" id="PTHR42790:SF19">
    <property type="entry name" value="KYNURENINE_ALPHA-AMINOADIPATE AMINOTRANSFERASE, MITOCHONDRIAL"/>
    <property type="match status" value="1"/>
</dbReference>
<name>A0A4R4TNI9_9ACTN</name>
<evidence type="ECO:0000256" key="3">
    <source>
        <dbReference type="ARBA" id="ARBA00022679"/>
    </source>
</evidence>
<dbReference type="OrthoDB" id="199743at2"/>
<protein>
    <submittedName>
        <fullName evidence="6">PLP-dependent aminotransferase family protein</fullName>
    </submittedName>
</protein>
<sequence>MTIRREDLHPSLSDPALESMRFLNEAAERFPRAISFAAGRPYENFFRVDDLDRYLRAFCRYLARERGADDATIVRTLFQYGRTKGIIHDLIARNLVVDEGIEADAESIVVTVGCQEALVLVLRTLRRDAHDVLLATSPGYVGALGAARLVDLPVWPVPEGPRGVDPTALATAAAAARAAGKRPRACYLIPDFANPSGARLPVAARHDLLDVAAEHDLLLLEDNPYGLFPAAEGRRLPTLKSLDDRGDVVYLGSLAKTGFPGARVGYVVADQRVSSPDGGSSLLADELAKVKSMLTVNTPPVAQALVGGMLLENGFSLVGANRRTSAVYRAHLRLLLDGLARRFPAAEESGVAWNAPEGGYFVVVTLPFPADDAALMECAERHGVLWTPMGHFYDGAGGRNQLRLSVSAVSPEQIDAGLDRLRAFVASGSGRR</sequence>
<dbReference type="SUPFAM" id="SSF53383">
    <property type="entry name" value="PLP-dependent transferases"/>
    <property type="match status" value="1"/>
</dbReference>
<keyword evidence="7" id="KW-1185">Reference proteome</keyword>
<evidence type="ECO:0000313" key="6">
    <source>
        <dbReference type="EMBL" id="TDC79571.1"/>
    </source>
</evidence>
<dbReference type="GO" id="GO:0030170">
    <property type="term" value="F:pyridoxal phosphate binding"/>
    <property type="evidence" value="ECO:0007669"/>
    <property type="project" value="InterPro"/>
</dbReference>
<dbReference type="PANTHER" id="PTHR42790">
    <property type="entry name" value="AMINOTRANSFERASE"/>
    <property type="match status" value="1"/>
</dbReference>
<dbReference type="InterPro" id="IPR050859">
    <property type="entry name" value="Class-I_PLP-dep_aminotransf"/>
</dbReference>
<dbReference type="Gene3D" id="3.40.640.10">
    <property type="entry name" value="Type I PLP-dependent aspartate aminotransferase-like (Major domain)"/>
    <property type="match status" value="1"/>
</dbReference>